<dbReference type="PANTHER" id="PTHR11119">
    <property type="entry name" value="XANTHINE-URACIL / VITAMIN C PERMEASE FAMILY MEMBER"/>
    <property type="match status" value="1"/>
</dbReference>
<dbReference type="OrthoDB" id="1641903at2759"/>
<feature type="transmembrane region" description="Helical" evidence="6">
    <location>
        <begin position="326"/>
        <end position="348"/>
    </location>
</feature>
<evidence type="ECO:0000256" key="2">
    <source>
        <dbReference type="ARBA" id="ARBA00008821"/>
    </source>
</evidence>
<feature type="transmembrane region" description="Helical" evidence="6">
    <location>
        <begin position="185"/>
        <end position="205"/>
    </location>
</feature>
<feature type="transmembrane region" description="Helical" evidence="6">
    <location>
        <begin position="155"/>
        <end position="173"/>
    </location>
</feature>
<keyword evidence="3 6" id="KW-0812">Transmembrane</keyword>
<proteinExistence type="inferred from homology"/>
<feature type="transmembrane region" description="Helical" evidence="6">
    <location>
        <begin position="96"/>
        <end position="117"/>
    </location>
</feature>
<dbReference type="EMBL" id="JABFUD020000011">
    <property type="protein sequence ID" value="KAI5073464.1"/>
    <property type="molecule type" value="Genomic_DNA"/>
</dbReference>
<dbReference type="InterPro" id="IPR006043">
    <property type="entry name" value="NCS2"/>
</dbReference>
<reference evidence="7" key="1">
    <citation type="submission" date="2021-01" db="EMBL/GenBank/DDBJ databases">
        <title>Adiantum capillus-veneris genome.</title>
        <authorList>
            <person name="Fang Y."/>
            <person name="Liao Q."/>
        </authorList>
    </citation>
    <scope>NUCLEOTIDE SEQUENCE</scope>
    <source>
        <strain evidence="7">H3</strain>
        <tissue evidence="7">Leaf</tissue>
    </source>
</reference>
<dbReference type="AlphaFoldDB" id="A0A9D4ZFF7"/>
<feature type="transmembrane region" description="Helical" evidence="6">
    <location>
        <begin position="424"/>
        <end position="443"/>
    </location>
</feature>
<dbReference type="Proteomes" id="UP000886520">
    <property type="component" value="Chromosome 11"/>
</dbReference>
<keyword evidence="4 6" id="KW-1133">Transmembrane helix</keyword>
<evidence type="ECO:0000256" key="6">
    <source>
        <dbReference type="SAM" id="Phobius"/>
    </source>
</evidence>
<feature type="transmembrane region" description="Helical" evidence="6">
    <location>
        <begin position="123"/>
        <end position="143"/>
    </location>
</feature>
<feature type="transmembrane region" description="Helical" evidence="6">
    <location>
        <begin position="57"/>
        <end position="75"/>
    </location>
</feature>
<dbReference type="GO" id="GO:0022857">
    <property type="term" value="F:transmembrane transporter activity"/>
    <property type="evidence" value="ECO:0007669"/>
    <property type="project" value="InterPro"/>
</dbReference>
<feature type="transmembrane region" description="Helical" evidence="6">
    <location>
        <begin position="6"/>
        <end position="26"/>
    </location>
</feature>
<feature type="transmembrane region" description="Helical" evidence="6">
    <location>
        <begin position="354"/>
        <end position="377"/>
    </location>
</feature>
<evidence type="ECO:0000313" key="8">
    <source>
        <dbReference type="Proteomes" id="UP000886520"/>
    </source>
</evidence>
<gene>
    <name evidence="7" type="ORF">GOP47_0011477</name>
</gene>
<evidence type="ECO:0000256" key="3">
    <source>
        <dbReference type="ARBA" id="ARBA00022692"/>
    </source>
</evidence>
<name>A0A9D4ZFF7_ADICA</name>
<organism evidence="7 8">
    <name type="scientific">Adiantum capillus-veneris</name>
    <name type="common">Maidenhair fern</name>
    <dbReference type="NCBI Taxonomy" id="13818"/>
    <lineage>
        <taxon>Eukaryota</taxon>
        <taxon>Viridiplantae</taxon>
        <taxon>Streptophyta</taxon>
        <taxon>Embryophyta</taxon>
        <taxon>Tracheophyta</taxon>
        <taxon>Polypodiopsida</taxon>
        <taxon>Polypodiidae</taxon>
        <taxon>Polypodiales</taxon>
        <taxon>Pteridineae</taxon>
        <taxon>Pteridaceae</taxon>
        <taxon>Vittarioideae</taxon>
        <taxon>Adiantum</taxon>
    </lineage>
</organism>
<comment type="subcellular location">
    <subcellularLocation>
        <location evidence="1">Membrane</location>
        <topology evidence="1">Multi-pass membrane protein</topology>
    </subcellularLocation>
</comment>
<comment type="similarity">
    <text evidence="2">Belongs to the nucleobase:cation symporter-2 (NCS2) (TC 2.A.40) family.</text>
</comment>
<dbReference type="GO" id="GO:0016020">
    <property type="term" value="C:membrane"/>
    <property type="evidence" value="ECO:0007669"/>
    <property type="project" value="UniProtKB-SubCell"/>
</dbReference>
<dbReference type="NCBIfam" id="NF037981">
    <property type="entry name" value="NCS2_1"/>
    <property type="match status" value="1"/>
</dbReference>
<evidence type="ECO:0000313" key="7">
    <source>
        <dbReference type="EMBL" id="KAI5073464.1"/>
    </source>
</evidence>
<dbReference type="Pfam" id="PF00860">
    <property type="entry name" value="Xan_ur_permease"/>
    <property type="match status" value="1"/>
</dbReference>
<evidence type="ECO:0000256" key="4">
    <source>
        <dbReference type="ARBA" id="ARBA00022989"/>
    </source>
</evidence>
<feature type="transmembrane region" description="Helical" evidence="6">
    <location>
        <begin position="384"/>
        <end position="402"/>
    </location>
</feature>
<keyword evidence="5 6" id="KW-0472">Membrane</keyword>
<evidence type="ECO:0000256" key="1">
    <source>
        <dbReference type="ARBA" id="ARBA00004141"/>
    </source>
</evidence>
<protein>
    <submittedName>
        <fullName evidence="7">Uncharacterized protein</fullName>
    </submittedName>
</protein>
<evidence type="ECO:0000256" key="5">
    <source>
        <dbReference type="ARBA" id="ARBA00023136"/>
    </source>
</evidence>
<comment type="caution">
    <text evidence="7">The sequence shown here is derived from an EMBL/GenBank/DDBJ whole genome shotgun (WGS) entry which is preliminary data.</text>
</comment>
<accession>A0A9D4ZFF7</accession>
<sequence>MLGFQHYIVMLGTTVMIPSFLVPLMGGSDGDKARVIQSLLFVAGLNTYLQTLFGTRLPSVIGGSYAFLIPILTIINSSRLQLISDNEQRFFSTMRAIQGALIASSSLQIILGFSGLWGIFTRFLSPLGSAPAIALVGLGLYGLGFPGVAKCVEIGLLEFLLLVLLSLYLRHVGSKRIPVFERMPILLSVPVIWAFAYLLTVSGAYRNVPSKTKLHCRADEANLITSAPWIRIPYPLQWGAPSFDAGETFGMMAAVFTSLVESTAAFLAVSRLASATPPPAYVLSRGSGWQGVGILLSGLFGTSTGSTVSVENAGLLGITRVGSRRVVQISAGFMIFFSIFGKFGAFFASIPFPIFSAIYCVLFGIVAATGVSFLQFVNLNSIRSLFIVGLALFMGISVPKYFSEYTASAGHGPADTNARWFNDIINTIFSSAVTVGVMVAVFLDNTYQVQASKKDRGMPWFFPPA</sequence>
<keyword evidence="8" id="KW-1185">Reference proteome</keyword>